<dbReference type="InterPro" id="IPR036291">
    <property type="entry name" value="NAD(P)-bd_dom_sf"/>
</dbReference>
<dbReference type="PANTHER" id="PTHR43245">
    <property type="entry name" value="BIFUNCTIONAL POLYMYXIN RESISTANCE PROTEIN ARNA"/>
    <property type="match status" value="1"/>
</dbReference>
<dbReference type="PANTHER" id="PTHR43245:SF23">
    <property type="entry name" value="NAD(P)-BINDING DOMAIN-CONTAINING PROTEIN"/>
    <property type="match status" value="1"/>
</dbReference>
<feature type="domain" description="NAD-dependent epimerase/dehydratase" evidence="1">
    <location>
        <begin position="9"/>
        <end position="220"/>
    </location>
</feature>
<organism evidence="2 3">
    <name type="scientific">Candidatus Giovannonibacteria bacterium RIFCSPLOWO2_01_FULL_46_32</name>
    <dbReference type="NCBI Taxonomy" id="1798353"/>
    <lineage>
        <taxon>Bacteria</taxon>
        <taxon>Candidatus Giovannoniibacteriota</taxon>
    </lineage>
</organism>
<name>A0A1F5XHS3_9BACT</name>
<dbReference type="CDD" id="cd08946">
    <property type="entry name" value="SDR_e"/>
    <property type="match status" value="1"/>
</dbReference>
<comment type="caution">
    <text evidence="2">The sequence shown here is derived from an EMBL/GenBank/DDBJ whole genome shotgun (WGS) entry which is preliminary data.</text>
</comment>
<evidence type="ECO:0000259" key="1">
    <source>
        <dbReference type="Pfam" id="PF01370"/>
    </source>
</evidence>
<dbReference type="InterPro" id="IPR050177">
    <property type="entry name" value="Lipid_A_modif_metabolic_enz"/>
</dbReference>
<protein>
    <recommendedName>
        <fullName evidence="1">NAD-dependent epimerase/dehydratase domain-containing protein</fullName>
    </recommendedName>
</protein>
<gene>
    <name evidence="2" type="ORF">A3B19_01200</name>
</gene>
<dbReference type="EMBL" id="MFIF01000009">
    <property type="protein sequence ID" value="OGF87031.1"/>
    <property type="molecule type" value="Genomic_DNA"/>
</dbReference>
<sequence length="318" mass="35796">MPSKNTTKVLICGGAGYVGGHLADLLMEKGCDVAIYDNLIYEDRYLKNINFIYGDIRDKEKLGRIINNFDIVIWLAAIVGDEACAINPTAAREINLSAVQWFTRNYKGKIVYTSTCSVYGKNDGLLDESSEVKPLSHYAVTKLKAEKEIMARSNDYLIFRLGTLFGAGDRHARLRFDLAVNLLTQRAAANEILTVFGGEQWRPLMHVKDAADGILFGIKNNLNGLFNLSAKNYKVSEIADTIKKIIPDAKVEHDNVTFEDLRNYKVSSAKFMSYGWKPRYSLEDGVREIYQLITAGRVRDPKNAIYSNGQYLKNAERI</sequence>
<evidence type="ECO:0000313" key="3">
    <source>
        <dbReference type="Proteomes" id="UP000177346"/>
    </source>
</evidence>
<accession>A0A1F5XHS3</accession>
<dbReference type="Gene3D" id="3.40.50.720">
    <property type="entry name" value="NAD(P)-binding Rossmann-like Domain"/>
    <property type="match status" value="1"/>
</dbReference>
<dbReference type="SUPFAM" id="SSF51735">
    <property type="entry name" value="NAD(P)-binding Rossmann-fold domains"/>
    <property type="match status" value="1"/>
</dbReference>
<proteinExistence type="predicted"/>
<dbReference type="InterPro" id="IPR001509">
    <property type="entry name" value="Epimerase_deHydtase"/>
</dbReference>
<dbReference type="Pfam" id="PF01370">
    <property type="entry name" value="Epimerase"/>
    <property type="match status" value="1"/>
</dbReference>
<reference evidence="2 3" key="1">
    <citation type="journal article" date="2016" name="Nat. Commun.">
        <title>Thousands of microbial genomes shed light on interconnected biogeochemical processes in an aquifer system.</title>
        <authorList>
            <person name="Anantharaman K."/>
            <person name="Brown C.T."/>
            <person name="Hug L.A."/>
            <person name="Sharon I."/>
            <person name="Castelle C.J."/>
            <person name="Probst A.J."/>
            <person name="Thomas B.C."/>
            <person name="Singh A."/>
            <person name="Wilkins M.J."/>
            <person name="Karaoz U."/>
            <person name="Brodie E.L."/>
            <person name="Williams K.H."/>
            <person name="Hubbard S.S."/>
            <person name="Banfield J.F."/>
        </authorList>
    </citation>
    <scope>NUCLEOTIDE SEQUENCE [LARGE SCALE GENOMIC DNA]</scope>
</reference>
<dbReference type="Proteomes" id="UP000177346">
    <property type="component" value="Unassembled WGS sequence"/>
</dbReference>
<evidence type="ECO:0000313" key="2">
    <source>
        <dbReference type="EMBL" id="OGF87031.1"/>
    </source>
</evidence>
<dbReference type="AlphaFoldDB" id="A0A1F5XHS3"/>